<name>A0A4V5V019_9ACTN</name>
<proteinExistence type="predicted"/>
<dbReference type="InterPro" id="IPR038735">
    <property type="entry name" value="MSMEG_1276-like_NTP-PPase_dom"/>
</dbReference>
<dbReference type="GO" id="GO:0016787">
    <property type="term" value="F:hydrolase activity"/>
    <property type="evidence" value="ECO:0007669"/>
    <property type="project" value="UniProtKB-KW"/>
</dbReference>
<dbReference type="AlphaFoldDB" id="A0A4V5V019"/>
<dbReference type="Proteomes" id="UP000308705">
    <property type="component" value="Unassembled WGS sequence"/>
</dbReference>
<organism evidence="1 2">
    <name type="scientific">Herbidospora galbida</name>
    <dbReference type="NCBI Taxonomy" id="2575442"/>
    <lineage>
        <taxon>Bacteria</taxon>
        <taxon>Bacillati</taxon>
        <taxon>Actinomycetota</taxon>
        <taxon>Actinomycetes</taxon>
        <taxon>Streptosporangiales</taxon>
        <taxon>Streptosporangiaceae</taxon>
        <taxon>Herbidospora</taxon>
    </lineage>
</organism>
<protein>
    <submittedName>
        <fullName evidence="1">Phosphoribosyl-ATP pyrophosphohydrolase</fullName>
    </submittedName>
</protein>
<sequence length="127" mass="14170">MSQEQTIIYGKLVRDRIPEIIETEGSKAKVRVLDESEPVSALTAKLVEEAEELRQAPPGDRLGELADVYEVLAALVGTLGLTDEQVQETARLKRTERGGFSRRLWLEEVSSVQWGLSALPSQLDDHR</sequence>
<dbReference type="SUPFAM" id="SSF101386">
    <property type="entry name" value="all-alpha NTP pyrophosphatases"/>
    <property type="match status" value="1"/>
</dbReference>
<dbReference type="EMBL" id="SZQA01000003">
    <property type="protein sequence ID" value="TKK90593.1"/>
    <property type="molecule type" value="Genomic_DNA"/>
</dbReference>
<accession>A0A4V5V019</accession>
<keyword evidence="2" id="KW-1185">Reference proteome</keyword>
<keyword evidence="1" id="KW-0378">Hydrolase</keyword>
<reference evidence="1 2" key="1">
    <citation type="submission" date="2019-04" db="EMBL/GenBank/DDBJ databases">
        <title>Herbidospora sp. NEAU-GS14.nov., a novel actinomycete isolated from soil.</title>
        <authorList>
            <person name="Han L."/>
        </authorList>
    </citation>
    <scope>NUCLEOTIDE SEQUENCE [LARGE SCALE GENOMIC DNA]</scope>
    <source>
        <strain evidence="1 2">NEAU-GS14</strain>
    </source>
</reference>
<evidence type="ECO:0000313" key="1">
    <source>
        <dbReference type="EMBL" id="TKK90593.1"/>
    </source>
</evidence>
<comment type="caution">
    <text evidence="1">The sequence shown here is derived from an EMBL/GenBank/DDBJ whole genome shotgun (WGS) entry which is preliminary data.</text>
</comment>
<evidence type="ECO:0000313" key="2">
    <source>
        <dbReference type="Proteomes" id="UP000308705"/>
    </source>
</evidence>
<gene>
    <name evidence="1" type="ORF">FDA94_04985</name>
</gene>
<dbReference type="CDD" id="cd11532">
    <property type="entry name" value="NTP-PPase_COG4997"/>
    <property type="match status" value="1"/>
</dbReference>
<dbReference type="OrthoDB" id="9813491at2"/>